<accession>A0AAD3HMC8</accession>
<dbReference type="Gene3D" id="3.40.50.2000">
    <property type="entry name" value="Glycogen Phosphorylase B"/>
    <property type="match status" value="1"/>
</dbReference>
<comment type="catalytic activity">
    <reaction evidence="1">
        <text>[(1-&gt;4)-alpha-D-glucosyl](n) + ADP-alpha-D-glucose = [(1-&gt;4)-alpha-D-glucosyl](n+1) + ADP + H(+)</text>
        <dbReference type="Rhea" id="RHEA:18189"/>
        <dbReference type="Rhea" id="RHEA-COMP:9584"/>
        <dbReference type="Rhea" id="RHEA-COMP:9587"/>
        <dbReference type="ChEBI" id="CHEBI:15378"/>
        <dbReference type="ChEBI" id="CHEBI:15444"/>
        <dbReference type="ChEBI" id="CHEBI:57498"/>
        <dbReference type="ChEBI" id="CHEBI:456216"/>
        <dbReference type="EC" id="2.4.1.21"/>
    </reaction>
</comment>
<dbReference type="InterPro" id="IPR013534">
    <property type="entry name" value="Starch_synth_cat_dom"/>
</dbReference>
<comment type="pathway">
    <text evidence="2">Glycan biosynthesis; starch biosynthesis.</text>
</comment>
<dbReference type="AlphaFoldDB" id="A0AAD3HMC8"/>
<name>A0AAD3HMC8_9CHLO</name>
<dbReference type="PANTHER" id="PTHR46083">
    <property type="match status" value="1"/>
</dbReference>
<dbReference type="Proteomes" id="UP001054857">
    <property type="component" value="Unassembled WGS sequence"/>
</dbReference>
<keyword evidence="6" id="KW-0750">Starch biosynthesis</keyword>
<evidence type="ECO:0000256" key="3">
    <source>
        <dbReference type="ARBA" id="ARBA00012588"/>
    </source>
</evidence>
<feature type="domain" description="Starch synthase catalytic" evidence="7">
    <location>
        <begin position="4"/>
        <end position="64"/>
    </location>
</feature>
<dbReference type="EC" id="2.4.1.21" evidence="3"/>
<protein>
    <recommendedName>
        <fullName evidence="3">starch synthase</fullName>
        <ecNumber evidence="3">2.4.1.21</ecNumber>
    </recommendedName>
</protein>
<evidence type="ECO:0000256" key="6">
    <source>
        <dbReference type="ARBA" id="ARBA00022922"/>
    </source>
</evidence>
<evidence type="ECO:0000256" key="2">
    <source>
        <dbReference type="ARBA" id="ARBA00004727"/>
    </source>
</evidence>
<dbReference type="SUPFAM" id="SSF53756">
    <property type="entry name" value="UDP-Glycosyltransferase/glycogen phosphorylase"/>
    <property type="match status" value="1"/>
</dbReference>
<dbReference type="Pfam" id="PF08323">
    <property type="entry name" value="Glyco_transf_5"/>
    <property type="match status" value="1"/>
</dbReference>
<dbReference type="EMBL" id="BMAR01000011">
    <property type="protein sequence ID" value="GFR45978.1"/>
    <property type="molecule type" value="Genomic_DNA"/>
</dbReference>
<feature type="non-terminal residue" evidence="8">
    <location>
        <position position="1"/>
    </location>
</feature>
<evidence type="ECO:0000256" key="5">
    <source>
        <dbReference type="ARBA" id="ARBA00022679"/>
    </source>
</evidence>
<reference evidence="8 9" key="1">
    <citation type="journal article" date="2021" name="Sci. Rep.">
        <title>Genome sequencing of the multicellular alga Astrephomene provides insights into convergent evolution of germ-soma differentiation.</title>
        <authorList>
            <person name="Yamashita S."/>
            <person name="Yamamoto K."/>
            <person name="Matsuzaki R."/>
            <person name="Suzuki S."/>
            <person name="Yamaguchi H."/>
            <person name="Hirooka S."/>
            <person name="Minakuchi Y."/>
            <person name="Miyagishima S."/>
            <person name="Kawachi M."/>
            <person name="Toyoda A."/>
            <person name="Nozaki H."/>
        </authorList>
    </citation>
    <scope>NUCLEOTIDE SEQUENCE [LARGE SCALE GENOMIC DNA]</scope>
    <source>
        <strain evidence="8 9">NIES-4017</strain>
    </source>
</reference>
<gene>
    <name evidence="8" type="ORF">Agub_g7450</name>
</gene>
<evidence type="ECO:0000313" key="9">
    <source>
        <dbReference type="Proteomes" id="UP001054857"/>
    </source>
</evidence>
<evidence type="ECO:0000256" key="4">
    <source>
        <dbReference type="ARBA" id="ARBA00022676"/>
    </source>
</evidence>
<organism evidence="8 9">
    <name type="scientific">Astrephomene gubernaculifera</name>
    <dbReference type="NCBI Taxonomy" id="47775"/>
    <lineage>
        <taxon>Eukaryota</taxon>
        <taxon>Viridiplantae</taxon>
        <taxon>Chlorophyta</taxon>
        <taxon>core chlorophytes</taxon>
        <taxon>Chlorophyceae</taxon>
        <taxon>CS clade</taxon>
        <taxon>Chlamydomonadales</taxon>
        <taxon>Astrephomenaceae</taxon>
        <taxon>Astrephomene</taxon>
    </lineage>
</organism>
<dbReference type="GO" id="GO:0009011">
    <property type="term" value="F:alpha-1,4-glucan glucosyltransferase (ADP-glucose donor) activity"/>
    <property type="evidence" value="ECO:0007669"/>
    <property type="project" value="UniProtKB-EC"/>
</dbReference>
<dbReference type="GO" id="GO:0019252">
    <property type="term" value="P:starch biosynthetic process"/>
    <property type="evidence" value="ECO:0007669"/>
    <property type="project" value="UniProtKB-KW"/>
</dbReference>
<proteinExistence type="predicted"/>
<evidence type="ECO:0000313" key="8">
    <source>
        <dbReference type="EMBL" id="GFR45978.1"/>
    </source>
</evidence>
<dbReference type="PANTHER" id="PTHR46083:SF1">
    <property type="entry name" value="GLYCOGEN SYNTHASE 2-RELATED"/>
    <property type="match status" value="1"/>
</dbReference>
<keyword evidence="4" id="KW-0328">Glycosyltransferase</keyword>
<keyword evidence="9" id="KW-1185">Reference proteome</keyword>
<evidence type="ECO:0000259" key="7">
    <source>
        <dbReference type="Pfam" id="PF08323"/>
    </source>
</evidence>
<comment type="caution">
    <text evidence="8">The sequence shown here is derived from an EMBL/GenBank/DDBJ whole genome shotgun (WGS) entry which is preliminary data.</text>
</comment>
<sequence>ECRQDEFHYTGLPGSLFAAEDKALDERTVGHNPERLNLMKGGIVYSNAVTTVSPTYAREVLEGGAAGWLRSTLARPELRSKFQGILNGIDTAEWDPAADPHLPACYDADRPAGKAACKRYL</sequence>
<keyword evidence="5" id="KW-0808">Transferase</keyword>
<feature type="non-terminal residue" evidence="8">
    <location>
        <position position="121"/>
    </location>
</feature>
<evidence type="ECO:0000256" key="1">
    <source>
        <dbReference type="ARBA" id="ARBA00001478"/>
    </source>
</evidence>